<dbReference type="GO" id="GO:0004065">
    <property type="term" value="F:arylsulfatase activity"/>
    <property type="evidence" value="ECO:0007669"/>
    <property type="project" value="TreeGrafter"/>
</dbReference>
<feature type="chain" id="PRO_5009186200" description="Sulfatase" evidence="4">
    <location>
        <begin position="27"/>
        <end position="680"/>
    </location>
</feature>
<feature type="domain" description="Secretion system C-terminal sorting" evidence="6">
    <location>
        <begin position="607"/>
        <end position="677"/>
    </location>
</feature>
<dbReference type="InterPro" id="IPR000917">
    <property type="entry name" value="Sulfatase_N"/>
</dbReference>
<comment type="similarity">
    <text evidence="1">Belongs to the sulfatase family.</text>
</comment>
<dbReference type="RefSeq" id="WP_069829654.1">
    <property type="nucleotide sequence ID" value="NZ_MDJD01000034.1"/>
</dbReference>
<comment type="caution">
    <text evidence="7">The sequence shown here is derived from an EMBL/GenBank/DDBJ whole genome shotgun (WGS) entry which is preliminary data.</text>
</comment>
<dbReference type="PANTHER" id="PTHR42693:SF53">
    <property type="entry name" value="ENDO-4-O-SULFATASE"/>
    <property type="match status" value="1"/>
</dbReference>
<evidence type="ECO:0008006" key="9">
    <source>
        <dbReference type="Google" id="ProtNLM"/>
    </source>
</evidence>
<evidence type="ECO:0000259" key="6">
    <source>
        <dbReference type="Pfam" id="PF18962"/>
    </source>
</evidence>
<dbReference type="STRING" id="1849968.A8C32_01390"/>
<dbReference type="OrthoDB" id="9766107at2"/>
<keyword evidence="3" id="KW-0378">Hydrolase</keyword>
<keyword evidence="2 4" id="KW-0732">Signal</keyword>
<organism evidence="7 8">
    <name type="scientific">Flavivirga aquatica</name>
    <dbReference type="NCBI Taxonomy" id="1849968"/>
    <lineage>
        <taxon>Bacteria</taxon>
        <taxon>Pseudomonadati</taxon>
        <taxon>Bacteroidota</taxon>
        <taxon>Flavobacteriia</taxon>
        <taxon>Flavobacteriales</taxon>
        <taxon>Flavobacteriaceae</taxon>
        <taxon>Flavivirga</taxon>
    </lineage>
</organism>
<evidence type="ECO:0000313" key="7">
    <source>
        <dbReference type="EMBL" id="OEK08143.1"/>
    </source>
</evidence>
<protein>
    <recommendedName>
        <fullName evidence="9">Sulfatase</fullName>
    </recommendedName>
</protein>
<dbReference type="Gene3D" id="3.40.720.10">
    <property type="entry name" value="Alkaline Phosphatase, subunit A"/>
    <property type="match status" value="1"/>
</dbReference>
<dbReference type="Pfam" id="PF00884">
    <property type="entry name" value="Sulfatase"/>
    <property type="match status" value="1"/>
</dbReference>
<dbReference type="Pfam" id="PF18962">
    <property type="entry name" value="Por_Secre_tail"/>
    <property type="match status" value="1"/>
</dbReference>
<evidence type="ECO:0000256" key="4">
    <source>
        <dbReference type="SAM" id="SignalP"/>
    </source>
</evidence>
<dbReference type="AlphaFoldDB" id="A0A1E5T9T4"/>
<name>A0A1E5T9T4_9FLAO</name>
<dbReference type="SUPFAM" id="SSF53649">
    <property type="entry name" value="Alkaline phosphatase-like"/>
    <property type="match status" value="1"/>
</dbReference>
<gene>
    <name evidence="7" type="ORF">A8C32_01390</name>
</gene>
<dbReference type="InterPro" id="IPR026444">
    <property type="entry name" value="Secre_tail"/>
</dbReference>
<feature type="signal peptide" evidence="4">
    <location>
        <begin position="1"/>
        <end position="26"/>
    </location>
</feature>
<dbReference type="Gene3D" id="2.60.40.3080">
    <property type="match status" value="1"/>
</dbReference>
<reference evidence="7 8" key="1">
    <citation type="submission" date="2016-05" db="EMBL/GenBank/DDBJ databases">
        <title>Draft Genome Sequence of Algibacter sp. Strain SK-16 Isolated from the Surface Water of Aburatsubo Inlet.</title>
        <authorList>
            <person name="Wong S.-K."/>
            <person name="Yoshizawa S."/>
            <person name="Nakajima Y."/>
            <person name="Ogura Y."/>
            <person name="Tetsuya H."/>
            <person name="Hamasaki K."/>
        </authorList>
    </citation>
    <scope>NUCLEOTIDE SEQUENCE [LARGE SCALE GENOMIC DNA]</scope>
    <source>
        <strain evidence="7 8">SK-16</strain>
    </source>
</reference>
<proteinExistence type="inferred from homology"/>
<evidence type="ECO:0000256" key="2">
    <source>
        <dbReference type="ARBA" id="ARBA00022729"/>
    </source>
</evidence>
<dbReference type="Proteomes" id="UP000095713">
    <property type="component" value="Unassembled WGS sequence"/>
</dbReference>
<evidence type="ECO:0000259" key="5">
    <source>
        <dbReference type="Pfam" id="PF00884"/>
    </source>
</evidence>
<dbReference type="NCBIfam" id="TIGR04183">
    <property type="entry name" value="Por_Secre_tail"/>
    <property type="match status" value="1"/>
</dbReference>
<dbReference type="EMBL" id="MDJD01000034">
    <property type="protein sequence ID" value="OEK08143.1"/>
    <property type="molecule type" value="Genomic_DNA"/>
</dbReference>
<evidence type="ECO:0000256" key="3">
    <source>
        <dbReference type="ARBA" id="ARBA00022801"/>
    </source>
</evidence>
<dbReference type="InterPro" id="IPR017850">
    <property type="entry name" value="Alkaline_phosphatase_core_sf"/>
</dbReference>
<evidence type="ECO:0000256" key="1">
    <source>
        <dbReference type="ARBA" id="ARBA00008779"/>
    </source>
</evidence>
<dbReference type="InterPro" id="IPR050738">
    <property type="entry name" value="Sulfatase"/>
</dbReference>
<feature type="domain" description="Sulfatase N-terminal" evidence="5">
    <location>
        <begin position="29"/>
        <end position="432"/>
    </location>
</feature>
<sequence length="680" mass="75353">MKTKLKKQLPKVLFFCACLLCFSSYAQKPNVVIILADDLGYYDIGFNRMNRSGGGAVAPASLGVIKTPNIDRIAANGVICTQAYAIHPFCGPSRAGLLTGRYPHEIGSQFNLPVRSVNCDGEHTGVSNANNAEFFSEALKKANYNTYMLGKWHLGEAERFSPQGRGFDEYYGFRGGGHQYFPAGLDYDNSGSLRDNPEDITSSNAIYRNAIKNKREGSVNEYLTYVEKNGVGLPNESRYITDAISDEAIEFIRKGKRSNNPFLAYVAYNAPHTPLQASVAQKNSFLSRHPGFRNALRNSSDILKAKSVRDASPANRNTEINKLIENRITYATMVDVMDQGVGRILDEINSNRDGGSAKNNTIVIFLSDNGGKRFSAGGVNYPLDEGKGSLNEGGFRVPFAISWPRGNIRGGRKYNFPISALDIYPTLLAAAGRPIPARLDGENALPGLRQNKLIARDQPLYVLRHFNGFSNLSIYDNTPGNHNKKLVRKSRADWQYYDLSTDISESTNLRSSRRTEATQLINRLVPQVQELAKQHKQPQFFDNCRGIQDKWDNQNMPRYQDASRTNAQGNAIKDNTFSLGKISTAKNDTKFSATDELLANGNKLTISPVPAYNFINFNFTKEVAELDIEIMALDGKVVKQAVFSDVKASKIDLSGLSNGLYIIKTSVDGNPQKPRKIVKK</sequence>
<accession>A0A1E5T9T4</accession>
<keyword evidence="8" id="KW-1185">Reference proteome</keyword>
<dbReference type="PANTHER" id="PTHR42693">
    <property type="entry name" value="ARYLSULFATASE FAMILY MEMBER"/>
    <property type="match status" value="1"/>
</dbReference>
<evidence type="ECO:0000313" key="8">
    <source>
        <dbReference type="Proteomes" id="UP000095713"/>
    </source>
</evidence>